<reference evidence="3" key="2">
    <citation type="submission" date="2013-07" db="EMBL/GenBank/DDBJ databases">
        <authorList>
            <consortium name="The Broad Institute Genome Sequencing Platform"/>
            <person name="Cuomo C."/>
            <person name="Litvintseva A."/>
            <person name="Chen Y."/>
            <person name="Heitman J."/>
            <person name="Sun S."/>
            <person name="Springer D."/>
            <person name="Dromer F."/>
            <person name="Young S.K."/>
            <person name="Zeng Q."/>
            <person name="Gargeya S."/>
            <person name="Fitzgerald M."/>
            <person name="Abouelleil A."/>
            <person name="Alvarado L."/>
            <person name="Berlin A.M."/>
            <person name="Chapman S.B."/>
            <person name="Dewar J."/>
            <person name="Goldberg J."/>
            <person name="Griggs A."/>
            <person name="Gujja S."/>
            <person name="Hansen M."/>
            <person name="Howarth C."/>
            <person name="Imamovic A."/>
            <person name="Larimer J."/>
            <person name="McCowan C."/>
            <person name="Murphy C."/>
            <person name="Pearson M."/>
            <person name="Priest M."/>
            <person name="Roberts A."/>
            <person name="Saif S."/>
            <person name="Shea T."/>
            <person name="Sykes S."/>
            <person name="Wortman J."/>
            <person name="Nusbaum C."/>
            <person name="Birren B."/>
        </authorList>
    </citation>
    <scope>NUCLEOTIDE SEQUENCE</scope>
    <source>
        <strain evidence="3">CBS 10737</strain>
    </source>
</reference>
<gene>
    <name evidence="2" type="ORF">I206_01149</name>
    <name evidence="3" type="ORF">I206_100177</name>
</gene>
<dbReference type="AlphaFoldDB" id="A0A1B9IE65"/>
<dbReference type="GeneID" id="30169518"/>
<feature type="signal peptide" evidence="1">
    <location>
        <begin position="1"/>
        <end position="26"/>
    </location>
</feature>
<name>A0A1B9IE65_9TREE</name>
<keyword evidence="4" id="KW-1185">Reference proteome</keyword>
<reference evidence="2" key="3">
    <citation type="submission" date="2016-07" db="EMBL/GenBank/DDBJ databases">
        <title>Evolution of pathogenesis and genome organization in the Tremellales.</title>
        <authorList>
            <person name="Cuomo C."/>
            <person name="Litvintseva A."/>
            <person name="Heitman J."/>
            <person name="Chen Y."/>
            <person name="Sun S."/>
            <person name="Springer D."/>
            <person name="Dromer F."/>
            <person name="Young S."/>
            <person name="Zeng Q."/>
            <person name="Chapman S."/>
            <person name="Gujja S."/>
            <person name="Saif S."/>
            <person name="Birren B."/>
        </authorList>
    </citation>
    <scope>NUCLEOTIDE SEQUENCE</scope>
    <source>
        <strain evidence="2">CBS 10737</strain>
    </source>
</reference>
<protein>
    <recommendedName>
        <fullName evidence="5">Extracellular membrane protein CFEM domain-containing protein</fullName>
    </recommendedName>
</protein>
<dbReference type="RefSeq" id="XP_019015061.1">
    <property type="nucleotide sequence ID" value="XM_019152923.1"/>
</dbReference>
<dbReference type="KEGG" id="kpin:30169518"/>
<dbReference type="OrthoDB" id="2560253at2759"/>
<evidence type="ECO:0000313" key="2">
    <source>
        <dbReference type="EMBL" id="OCF53842.1"/>
    </source>
</evidence>
<dbReference type="EMBL" id="KI894007">
    <property type="protein sequence ID" value="OCF53842.1"/>
    <property type="molecule type" value="Genomic_DNA"/>
</dbReference>
<reference evidence="2" key="1">
    <citation type="submission" date="2013-07" db="EMBL/GenBank/DDBJ databases">
        <title>The Genome Sequence of Cryptococcus pinus CBS10737.</title>
        <authorList>
            <consortium name="The Broad Institute Genome Sequencing Platform"/>
            <person name="Cuomo C."/>
            <person name="Litvintseva A."/>
            <person name="Chen Y."/>
            <person name="Heitman J."/>
            <person name="Sun S."/>
            <person name="Springer D."/>
            <person name="Dromer F."/>
            <person name="Young S.K."/>
            <person name="Zeng Q."/>
            <person name="Gargeya S."/>
            <person name="Fitzgerald M."/>
            <person name="Abouelleil A."/>
            <person name="Alvarado L."/>
            <person name="Berlin A.M."/>
            <person name="Chapman S.B."/>
            <person name="Dewar J."/>
            <person name="Goldberg J."/>
            <person name="Griggs A."/>
            <person name="Gujja S."/>
            <person name="Hansen M."/>
            <person name="Howarth C."/>
            <person name="Imamovic A."/>
            <person name="Larimer J."/>
            <person name="McCowan C."/>
            <person name="Murphy C."/>
            <person name="Pearson M."/>
            <person name="Priest M."/>
            <person name="Roberts A."/>
            <person name="Saif S."/>
            <person name="Shea T."/>
            <person name="Sykes S."/>
            <person name="Wortman J."/>
            <person name="Nusbaum C."/>
            <person name="Birren B."/>
        </authorList>
    </citation>
    <scope>NUCLEOTIDE SEQUENCE [LARGE SCALE GENOMIC DNA]</scope>
    <source>
        <strain evidence="2">CBS 10737</strain>
    </source>
</reference>
<proteinExistence type="predicted"/>
<dbReference type="EMBL" id="CP144519">
    <property type="protein sequence ID" value="WWC66276.1"/>
    <property type="molecule type" value="Genomic_DNA"/>
</dbReference>
<evidence type="ECO:0000256" key="1">
    <source>
        <dbReference type="SAM" id="SignalP"/>
    </source>
</evidence>
<feature type="chain" id="PRO_5008628548" description="Extracellular membrane protein CFEM domain-containing protein" evidence="1">
    <location>
        <begin position="27"/>
        <end position="162"/>
    </location>
</feature>
<evidence type="ECO:0000313" key="3">
    <source>
        <dbReference type="EMBL" id="WWC66276.1"/>
    </source>
</evidence>
<reference evidence="3" key="4">
    <citation type="submission" date="2024-02" db="EMBL/GenBank/DDBJ databases">
        <title>Comparative genomics of Cryptococcus and Kwoniella reveals pathogenesis evolution and contrasting modes of karyotype evolution via chromosome fusion or intercentromeric recombination.</title>
        <authorList>
            <person name="Coelho M.A."/>
            <person name="David-Palma M."/>
            <person name="Shea T."/>
            <person name="Bowers K."/>
            <person name="McGinley-Smith S."/>
            <person name="Mohammad A.W."/>
            <person name="Gnirke A."/>
            <person name="Yurkov A.M."/>
            <person name="Nowrousian M."/>
            <person name="Sun S."/>
            <person name="Cuomo C.A."/>
            <person name="Heitman J."/>
        </authorList>
    </citation>
    <scope>NUCLEOTIDE SEQUENCE</scope>
    <source>
        <strain evidence="3">CBS 10737</strain>
    </source>
</reference>
<accession>A0A1B9IE65</accession>
<dbReference type="Proteomes" id="UP000094020">
    <property type="component" value="Chromosome 1"/>
</dbReference>
<evidence type="ECO:0008006" key="5">
    <source>
        <dbReference type="Google" id="ProtNLM"/>
    </source>
</evidence>
<keyword evidence="1" id="KW-0732">Signal</keyword>
<evidence type="ECO:0000313" key="4">
    <source>
        <dbReference type="Proteomes" id="UP000094020"/>
    </source>
</evidence>
<sequence>MSAFSRFLYLISSIYFLPLILGSAASQYHLDVNKASSSCFVECHSRLEYTIEIPGTGSNGFTWITKNCQQEQWINLMSTCLPTVCSSAPDVAYAIEYGENFCRRAGVEVKIPLPENYANSANGSYFNSAEYLASSSSPTLAVQRGLLYCGLISLMGSISLLL</sequence>
<organism evidence="2">
    <name type="scientific">Kwoniella pini CBS 10737</name>
    <dbReference type="NCBI Taxonomy" id="1296096"/>
    <lineage>
        <taxon>Eukaryota</taxon>
        <taxon>Fungi</taxon>
        <taxon>Dikarya</taxon>
        <taxon>Basidiomycota</taxon>
        <taxon>Agaricomycotina</taxon>
        <taxon>Tremellomycetes</taxon>
        <taxon>Tremellales</taxon>
        <taxon>Cryptococcaceae</taxon>
        <taxon>Kwoniella</taxon>
    </lineage>
</organism>